<dbReference type="CDD" id="cd16282">
    <property type="entry name" value="metallo-hydrolase-like_MBL-fold"/>
    <property type="match status" value="1"/>
</dbReference>
<evidence type="ECO:0000313" key="5">
    <source>
        <dbReference type="Proteomes" id="UP000194798"/>
    </source>
</evidence>
<proteinExistence type="inferred from homology"/>
<keyword evidence="2" id="KW-0732">Signal</keyword>
<dbReference type="InterPro" id="IPR030811">
    <property type="entry name" value="SoxH-rel_PQQ_1"/>
</dbReference>
<dbReference type="OrthoDB" id="9769598at2"/>
<dbReference type="Gene3D" id="3.60.15.10">
    <property type="entry name" value="Ribonuclease Z/Hydroxyacylglutathione hydrolase-like"/>
    <property type="match status" value="1"/>
</dbReference>
<dbReference type="AlphaFoldDB" id="A0A251X4F9"/>
<dbReference type="EMBL" id="MSLT01000023">
    <property type="protein sequence ID" value="OUD12079.1"/>
    <property type="molecule type" value="Genomic_DNA"/>
</dbReference>
<gene>
    <name evidence="4" type="ORF">TPSD3_13185</name>
</gene>
<organism evidence="4 5">
    <name type="scientific">Thioflexithrix psekupsensis</name>
    <dbReference type="NCBI Taxonomy" id="1570016"/>
    <lineage>
        <taxon>Bacteria</taxon>
        <taxon>Pseudomonadati</taxon>
        <taxon>Pseudomonadota</taxon>
        <taxon>Gammaproteobacteria</taxon>
        <taxon>Thiotrichales</taxon>
        <taxon>Thioflexithrix</taxon>
    </lineage>
</organism>
<dbReference type="NCBIfam" id="TIGR04558">
    <property type="entry name" value="SoxH_rel_PQQ_1"/>
    <property type="match status" value="1"/>
</dbReference>
<dbReference type="SUPFAM" id="SSF56281">
    <property type="entry name" value="Metallo-hydrolase/oxidoreductase"/>
    <property type="match status" value="1"/>
</dbReference>
<protein>
    <submittedName>
        <fullName evidence="4">MBL fold metallo-hydrolase</fullName>
    </submittedName>
</protein>
<accession>A0A251X4F9</accession>
<dbReference type="InterPro" id="IPR036866">
    <property type="entry name" value="RibonucZ/Hydroxyglut_hydro"/>
</dbReference>
<evidence type="ECO:0000313" key="4">
    <source>
        <dbReference type="EMBL" id="OUD12079.1"/>
    </source>
</evidence>
<dbReference type="InterPro" id="IPR050855">
    <property type="entry name" value="NDM-1-like"/>
</dbReference>
<comment type="similarity">
    <text evidence="1">Belongs to the metallo-beta-lactamase superfamily. Class-B beta-lactamase family.</text>
</comment>
<dbReference type="PANTHER" id="PTHR42951:SF4">
    <property type="entry name" value="ACYL-COENZYME A THIOESTERASE MBLAC2"/>
    <property type="match status" value="1"/>
</dbReference>
<feature type="chain" id="PRO_5012197141" evidence="2">
    <location>
        <begin position="23"/>
        <end position="315"/>
    </location>
</feature>
<dbReference type="PANTHER" id="PTHR42951">
    <property type="entry name" value="METALLO-BETA-LACTAMASE DOMAIN-CONTAINING"/>
    <property type="match status" value="1"/>
</dbReference>
<comment type="caution">
    <text evidence="4">The sequence shown here is derived from an EMBL/GenBank/DDBJ whole genome shotgun (WGS) entry which is preliminary data.</text>
</comment>
<feature type="signal peptide" evidence="2">
    <location>
        <begin position="1"/>
        <end position="22"/>
    </location>
</feature>
<keyword evidence="5" id="KW-1185">Reference proteome</keyword>
<feature type="domain" description="Metallo-beta-lactamase" evidence="3">
    <location>
        <begin position="56"/>
        <end position="236"/>
    </location>
</feature>
<name>A0A251X4F9_9GAMM</name>
<keyword evidence="4" id="KW-0378">Hydrolase</keyword>
<evidence type="ECO:0000256" key="1">
    <source>
        <dbReference type="ARBA" id="ARBA00005250"/>
    </source>
</evidence>
<evidence type="ECO:0000259" key="3">
    <source>
        <dbReference type="SMART" id="SM00849"/>
    </source>
</evidence>
<dbReference type="GO" id="GO:0016787">
    <property type="term" value="F:hydrolase activity"/>
    <property type="evidence" value="ECO:0007669"/>
    <property type="project" value="UniProtKB-KW"/>
</dbReference>
<dbReference type="RefSeq" id="WP_086488994.1">
    <property type="nucleotide sequence ID" value="NZ_MSLT01000023.1"/>
</dbReference>
<sequence length="315" mass="35538">MKMIFFSFLSGIVCLFSASLFANELDYQLKPRRIAENTYVLIGVNEDFSVKNGGNIINTAFIVTQEGVVVIDTGPSKQYGKQLRAAIHALTDQPIIKVLHTNSHPDRFLGNQAFLDVPRFALAKTIEVMREEADMLTDNLYRMVGRWMQGTEPVLPDSVIEEKQMVIGQHRLEFIALQGHTDADLVILDHHTGVLFAGGLVFFERVPTTPHAHLRQWMHALEQLKTLKFTLMVPSHGEVVTDLSAVEQTMRYLSWLEKTLMDSVEQGESMAEVMRVALPEPFATWGVGQREFERSVTHLYPALENDTLTAVSVVR</sequence>
<evidence type="ECO:0000256" key="2">
    <source>
        <dbReference type="SAM" id="SignalP"/>
    </source>
</evidence>
<dbReference type="InterPro" id="IPR001279">
    <property type="entry name" value="Metallo-B-lactamas"/>
</dbReference>
<dbReference type="Pfam" id="PF00753">
    <property type="entry name" value="Lactamase_B"/>
    <property type="match status" value="1"/>
</dbReference>
<dbReference type="GO" id="GO:0017001">
    <property type="term" value="P:antibiotic catabolic process"/>
    <property type="evidence" value="ECO:0007669"/>
    <property type="project" value="UniProtKB-ARBA"/>
</dbReference>
<dbReference type="Proteomes" id="UP000194798">
    <property type="component" value="Unassembled WGS sequence"/>
</dbReference>
<dbReference type="SMART" id="SM00849">
    <property type="entry name" value="Lactamase_B"/>
    <property type="match status" value="1"/>
</dbReference>
<reference evidence="4 5" key="1">
    <citation type="submission" date="2016-12" db="EMBL/GenBank/DDBJ databases">
        <title>Thioflexothrix psekupsii D3 genome sequencing and assembly.</title>
        <authorList>
            <person name="Fomenkov A."/>
            <person name="Vincze T."/>
            <person name="Grabovich M."/>
            <person name="Anton B.P."/>
            <person name="Dubinina G."/>
            <person name="Orlova M."/>
            <person name="Belousova E."/>
            <person name="Roberts R.J."/>
        </authorList>
    </citation>
    <scope>NUCLEOTIDE SEQUENCE [LARGE SCALE GENOMIC DNA]</scope>
    <source>
        <strain evidence="4">D3</strain>
    </source>
</reference>